<protein>
    <recommendedName>
        <fullName evidence="4">Integral membrane protein</fullName>
    </recommendedName>
</protein>
<accession>B4SAZ7</accession>
<sequence length="168" mass="18587" precursor="true">MKKLSAKGVKWLKGFHLIAVASWIGGAVSLLALYFLKIGVEDGGVLYGINKSIHHVDMNIVVIPGAVGSLLTGLLYSLFSNWGFFKHNWLTFKWIVTVTAIVFGTFFLGPWETAMMEISGKIGIASLTDSAYLYNQQMNLMFGTLQVLVLIITVFVSILKPWKSKKQA</sequence>
<dbReference type="Proteomes" id="UP000002724">
    <property type="component" value="Chromosome"/>
</dbReference>
<evidence type="ECO:0008006" key="4">
    <source>
        <dbReference type="Google" id="ProtNLM"/>
    </source>
</evidence>
<organism evidence="2 3">
    <name type="scientific">Pelodictyon phaeoclathratiforme (strain DSM 5477 / BU-1)</name>
    <dbReference type="NCBI Taxonomy" id="324925"/>
    <lineage>
        <taxon>Bacteria</taxon>
        <taxon>Pseudomonadati</taxon>
        <taxon>Chlorobiota</taxon>
        <taxon>Chlorobiia</taxon>
        <taxon>Chlorobiales</taxon>
        <taxon>Chlorobiaceae</taxon>
        <taxon>Chlorobium/Pelodictyon group</taxon>
        <taxon>Pelodictyon</taxon>
    </lineage>
</organism>
<dbReference type="EMBL" id="CP001110">
    <property type="protein sequence ID" value="ACF43943.1"/>
    <property type="molecule type" value="Genomic_DNA"/>
</dbReference>
<dbReference type="eggNOG" id="COG1981">
    <property type="taxonomic scope" value="Bacteria"/>
</dbReference>
<keyword evidence="1" id="KW-1133">Transmembrane helix</keyword>
<keyword evidence="1" id="KW-0472">Membrane</keyword>
<feature type="transmembrane region" description="Helical" evidence="1">
    <location>
        <begin position="91"/>
        <end position="111"/>
    </location>
</feature>
<evidence type="ECO:0000313" key="2">
    <source>
        <dbReference type="EMBL" id="ACF43943.1"/>
    </source>
</evidence>
<keyword evidence="1" id="KW-0812">Transmembrane</keyword>
<dbReference type="RefSeq" id="WP_012508430.1">
    <property type="nucleotide sequence ID" value="NC_011060.1"/>
</dbReference>
<evidence type="ECO:0000256" key="1">
    <source>
        <dbReference type="SAM" id="Phobius"/>
    </source>
</evidence>
<keyword evidence="3" id="KW-1185">Reference proteome</keyword>
<feature type="transmembrane region" description="Helical" evidence="1">
    <location>
        <begin position="56"/>
        <end position="79"/>
    </location>
</feature>
<feature type="transmembrane region" description="Helical" evidence="1">
    <location>
        <begin position="12"/>
        <end position="36"/>
    </location>
</feature>
<gene>
    <name evidence="2" type="ordered locus">Ppha_1707</name>
</gene>
<name>B4SAZ7_PELPB</name>
<dbReference type="OrthoDB" id="156858at2"/>
<dbReference type="STRING" id="324925.Ppha_1707"/>
<dbReference type="AlphaFoldDB" id="B4SAZ7"/>
<evidence type="ECO:0000313" key="3">
    <source>
        <dbReference type="Proteomes" id="UP000002724"/>
    </source>
</evidence>
<feature type="transmembrane region" description="Helical" evidence="1">
    <location>
        <begin position="140"/>
        <end position="159"/>
    </location>
</feature>
<proteinExistence type="predicted"/>
<dbReference type="KEGG" id="pph:Ppha_1707"/>
<dbReference type="HOGENOM" id="CLU_114403_1_0_10"/>
<reference evidence="2 3" key="1">
    <citation type="submission" date="2008-06" db="EMBL/GenBank/DDBJ databases">
        <title>Complete sequence of Pelodictyon phaeoclathratiforme BU-1.</title>
        <authorList>
            <consortium name="US DOE Joint Genome Institute"/>
            <person name="Lucas S."/>
            <person name="Copeland A."/>
            <person name="Lapidus A."/>
            <person name="Glavina del Rio T."/>
            <person name="Dalin E."/>
            <person name="Tice H."/>
            <person name="Bruce D."/>
            <person name="Goodwin L."/>
            <person name="Pitluck S."/>
            <person name="Schmutz J."/>
            <person name="Larimer F."/>
            <person name="Land M."/>
            <person name="Hauser L."/>
            <person name="Kyrpides N."/>
            <person name="Mikhailova N."/>
            <person name="Liu Z."/>
            <person name="Li T."/>
            <person name="Zhao F."/>
            <person name="Overmann J."/>
            <person name="Bryant D.A."/>
            <person name="Richardson P."/>
        </authorList>
    </citation>
    <scope>NUCLEOTIDE SEQUENCE [LARGE SCALE GENOMIC DNA]</scope>
    <source>
        <strain evidence="3">DSM 5477 / BU-1</strain>
    </source>
</reference>